<dbReference type="SUPFAM" id="SSF54427">
    <property type="entry name" value="NTF2-like"/>
    <property type="match status" value="1"/>
</dbReference>
<evidence type="ECO:0000313" key="3">
    <source>
        <dbReference type="Proteomes" id="UP000543174"/>
    </source>
</evidence>
<dbReference type="Proteomes" id="UP000543174">
    <property type="component" value="Unassembled WGS sequence"/>
</dbReference>
<accession>A0A7W3NGT2</accession>
<gene>
    <name evidence="2" type="ORF">HNP21_005882</name>
</gene>
<dbReference type="AlphaFoldDB" id="A0A7W3NGT2"/>
<organism evidence="2 3">
    <name type="scientific">Priestia aryabhattai</name>
    <name type="common">Bacillus aryabhattai</name>
    <dbReference type="NCBI Taxonomy" id="412384"/>
    <lineage>
        <taxon>Bacteria</taxon>
        <taxon>Bacillati</taxon>
        <taxon>Bacillota</taxon>
        <taxon>Bacilli</taxon>
        <taxon>Bacillales</taxon>
        <taxon>Bacillaceae</taxon>
        <taxon>Priestia</taxon>
    </lineage>
</organism>
<feature type="domain" description="SnoaL-like" evidence="1">
    <location>
        <begin position="71"/>
        <end position="178"/>
    </location>
</feature>
<dbReference type="GO" id="GO:0016853">
    <property type="term" value="F:isomerase activity"/>
    <property type="evidence" value="ECO:0007669"/>
    <property type="project" value="UniProtKB-KW"/>
</dbReference>
<comment type="caution">
    <text evidence="2">The sequence shown here is derived from an EMBL/GenBank/DDBJ whole genome shotgun (WGS) entry which is preliminary data.</text>
</comment>
<evidence type="ECO:0000313" key="2">
    <source>
        <dbReference type="EMBL" id="MBA9042744.1"/>
    </source>
</evidence>
<dbReference type="Pfam" id="PF12680">
    <property type="entry name" value="SnoaL_2"/>
    <property type="match status" value="1"/>
</dbReference>
<sequence>MDLANFYRQGNDGTLPIKEYFFVHSRPFSQKNSFTKCSMKISNKIINEVSMMANNSNVTNTNKREGEQILEQFLKFMLEKDMDKWIDLWDEYAVFEFPFGPSNYPEKIEGKSNIYNYIKDFPKKINLFKFTTPQIHYTLNSNTLIAEFKCEGQVISTRLPYKQKYISVIEITNGKISHYKDYWNPLVAIQSFGGNLTTFLDDSPNLNQ</sequence>
<reference evidence="2" key="1">
    <citation type="submission" date="2020-08" db="EMBL/GenBank/DDBJ databases">
        <title>Functional genomics of gut bacteria from endangered species of beetles.</title>
        <authorList>
            <person name="Carlos-Shanley C."/>
        </authorList>
    </citation>
    <scope>NUCLEOTIDE SEQUENCE [LARGE SCALE GENOMIC DNA]</scope>
    <source>
        <strain evidence="2">S00060</strain>
    </source>
</reference>
<evidence type="ECO:0000259" key="1">
    <source>
        <dbReference type="Pfam" id="PF12680"/>
    </source>
</evidence>
<protein>
    <submittedName>
        <fullName evidence="2">Ketosteroid isomerase-like protein</fullName>
    </submittedName>
</protein>
<dbReference type="InterPro" id="IPR037401">
    <property type="entry name" value="SnoaL-like"/>
</dbReference>
<dbReference type="EMBL" id="JACJHT010000016">
    <property type="protein sequence ID" value="MBA9042744.1"/>
    <property type="molecule type" value="Genomic_DNA"/>
</dbReference>
<dbReference type="Gene3D" id="3.10.450.50">
    <property type="match status" value="1"/>
</dbReference>
<dbReference type="InterPro" id="IPR032710">
    <property type="entry name" value="NTF2-like_dom_sf"/>
</dbReference>
<proteinExistence type="predicted"/>
<name>A0A7W3NGT2_PRIAR</name>
<keyword evidence="3" id="KW-1185">Reference proteome</keyword>